<dbReference type="RefSeq" id="WP_136729436.1">
    <property type="nucleotide sequence ID" value="NZ_SUMC01000084.1"/>
</dbReference>
<evidence type="ECO:0000313" key="3">
    <source>
        <dbReference type="Proteomes" id="UP000305778"/>
    </source>
</evidence>
<evidence type="ECO:0000256" key="1">
    <source>
        <dbReference type="SAM" id="MobiDB-lite"/>
    </source>
</evidence>
<feature type="compositionally biased region" description="Polar residues" evidence="1">
    <location>
        <begin position="185"/>
        <end position="195"/>
    </location>
</feature>
<proteinExistence type="predicted"/>
<name>A0A4V5MXJ9_9ACTN</name>
<accession>A0A4V5MXJ9</accession>
<dbReference type="OrthoDB" id="4220200at2"/>
<feature type="region of interest" description="Disordered" evidence="1">
    <location>
        <begin position="168"/>
        <end position="195"/>
    </location>
</feature>
<evidence type="ECO:0000313" key="2">
    <source>
        <dbReference type="EMBL" id="TKA00499.1"/>
    </source>
</evidence>
<dbReference type="EMBL" id="SUMC01000084">
    <property type="protein sequence ID" value="TKA00499.1"/>
    <property type="molecule type" value="Genomic_DNA"/>
</dbReference>
<dbReference type="Proteomes" id="UP000305778">
    <property type="component" value="Unassembled WGS sequence"/>
</dbReference>
<protein>
    <submittedName>
        <fullName evidence="2">Uncharacterized protein</fullName>
    </submittedName>
</protein>
<organism evidence="2 3">
    <name type="scientific">Actinacidiphila oryziradicis</name>
    <dbReference type="NCBI Taxonomy" id="2571141"/>
    <lineage>
        <taxon>Bacteria</taxon>
        <taxon>Bacillati</taxon>
        <taxon>Actinomycetota</taxon>
        <taxon>Actinomycetes</taxon>
        <taxon>Kitasatosporales</taxon>
        <taxon>Streptomycetaceae</taxon>
        <taxon>Actinacidiphila</taxon>
    </lineage>
</organism>
<dbReference type="AlphaFoldDB" id="A0A4V5MXJ9"/>
<keyword evidence="3" id="KW-1185">Reference proteome</keyword>
<sequence>MVLTELGKGVLRSADDGYEHSSPDHLVADVALHPEDPLLYTALTRRFAKAGAGLLVDPYFKADHLPWLVETTLLRRVMVTDKQKPADLSSLRVALATVPGANEVEIRVGDGKQIHDRCLIEETRQVVLLGASMTGIGKHLTALFAPGPPIQQAYRDTYERLWQSAETLAPQHPITPPRSPETGLSRAQTGQTLAE</sequence>
<comment type="caution">
    <text evidence="2">The sequence shown here is derived from an EMBL/GenBank/DDBJ whole genome shotgun (WGS) entry which is preliminary data.</text>
</comment>
<reference evidence="2 3" key="1">
    <citation type="submission" date="2019-04" db="EMBL/GenBank/DDBJ databases">
        <title>Streptomyces oryziradicis sp. nov., a novel actinomycete isolated from rhizosphere soil of rice (Oryza sativa L.).</title>
        <authorList>
            <person name="Li C."/>
        </authorList>
    </citation>
    <scope>NUCLEOTIDE SEQUENCE [LARGE SCALE GENOMIC DNA]</scope>
    <source>
        <strain evidence="2 3">NEAU-C40</strain>
    </source>
</reference>
<gene>
    <name evidence="2" type="ORF">FCI23_42650</name>
</gene>